<evidence type="ECO:0000313" key="5">
    <source>
        <dbReference type="EMBL" id="VZR75693.1"/>
    </source>
</evidence>
<evidence type="ECO:0000256" key="3">
    <source>
        <dbReference type="PIRSR" id="PIRSR006156-1"/>
    </source>
</evidence>
<dbReference type="FunFam" id="3.30.2310.20:FF:000003">
    <property type="entry name" value="Type II toxin-antitoxin system YafQ family toxin"/>
    <property type="match status" value="1"/>
</dbReference>
<dbReference type="PANTHER" id="PTHR40588">
    <property type="entry name" value="MRNA INTERFERASE TOXIN YAFQ"/>
    <property type="match status" value="1"/>
</dbReference>
<dbReference type="NCBIfam" id="TIGR00053">
    <property type="entry name" value="YafQ family addiction module toxin"/>
    <property type="match status" value="1"/>
</dbReference>
<name>A0A654IFI5_9MOLU</name>
<dbReference type="NCBIfam" id="TIGR02385">
    <property type="entry name" value="RelE_StbE"/>
    <property type="match status" value="1"/>
</dbReference>
<dbReference type="RefSeq" id="WP_278287774.1">
    <property type="nucleotide sequence ID" value="NZ_CP104009.1"/>
</dbReference>
<evidence type="ECO:0000313" key="4">
    <source>
        <dbReference type="EMBL" id="VZK65550.1"/>
    </source>
</evidence>
<dbReference type="Gene3D" id="3.30.2310.20">
    <property type="entry name" value="RelE-like"/>
    <property type="match status" value="1"/>
</dbReference>
<feature type="active site" description="Proton donor" evidence="3">
    <location>
        <position position="88"/>
    </location>
</feature>
<evidence type="ECO:0000256" key="1">
    <source>
        <dbReference type="ARBA" id="ARBA00022649"/>
    </source>
</evidence>
<keyword evidence="1" id="KW-1277">Toxin-antitoxin system</keyword>
<gene>
    <name evidence="5" type="primary">yafQ</name>
    <name evidence="4" type="ORF">MF5292_00727</name>
    <name evidence="6" type="ORF">MF5293_00722</name>
    <name evidence="5" type="ORF">MF5294_00725</name>
</gene>
<dbReference type="GeneID" id="90597609"/>
<organism evidence="5">
    <name type="scientific">Mycoplasma feriruminatoris</name>
    <dbReference type="NCBI Taxonomy" id="1179777"/>
    <lineage>
        <taxon>Bacteria</taxon>
        <taxon>Bacillati</taxon>
        <taxon>Mycoplasmatota</taxon>
        <taxon>Mollicutes</taxon>
        <taxon>Mycoplasmataceae</taxon>
        <taxon>Mycoplasma</taxon>
    </lineage>
</organism>
<dbReference type="SUPFAM" id="SSF143011">
    <property type="entry name" value="RelE-like"/>
    <property type="match status" value="1"/>
</dbReference>
<sequence length="98" mass="11825">MTKYKIVWTTKFKKDLKLAKKQNKDLNKLDYVINILTQGKELDAKYQDHSLTGIYKEYRECHIDPDWLLIYKKDDDKIVIIMLRLGSHSNLFEKQKNY</sequence>
<dbReference type="InterPro" id="IPR004386">
    <property type="entry name" value="Toxin_YafQ-like"/>
</dbReference>
<dbReference type="EMBL" id="LR739234">
    <property type="protein sequence ID" value="VZR98285.1"/>
    <property type="molecule type" value="Genomic_DNA"/>
</dbReference>
<comment type="similarity">
    <text evidence="2">Belongs to the RelE toxin family. YafQ subfamily.</text>
</comment>
<dbReference type="GO" id="GO:0016787">
    <property type="term" value="F:hydrolase activity"/>
    <property type="evidence" value="ECO:0007669"/>
    <property type="project" value="UniProtKB-KW"/>
</dbReference>
<evidence type="ECO:0000256" key="2">
    <source>
        <dbReference type="ARBA" id="ARBA00061366"/>
    </source>
</evidence>
<dbReference type="PIRSF" id="PIRSF006156">
    <property type="entry name" value="YafQ"/>
    <property type="match status" value="1"/>
</dbReference>
<protein>
    <submittedName>
        <fullName evidence="5">mRNA interferase toxin YafQ</fullName>
        <ecNumber evidence="5">3.1.-.-</ecNumber>
    </submittedName>
</protein>
<dbReference type="AlphaFoldDB" id="A0A654IFI5"/>
<proteinExistence type="inferred from homology"/>
<dbReference type="EMBL" id="LR739233">
    <property type="protein sequence ID" value="VZR75693.1"/>
    <property type="molecule type" value="Genomic_DNA"/>
</dbReference>
<reference evidence="5" key="1">
    <citation type="submission" date="2019-11" db="EMBL/GenBank/DDBJ databases">
        <authorList>
            <person name="Falquet L."/>
            <person name="Falquet L."/>
        </authorList>
    </citation>
    <scope>NUCLEOTIDE SEQUENCE</scope>
    <source>
        <strain evidence="6">G1650</strain>
        <strain evidence="5">G1705</strain>
        <strain evidence="4">G5813/1+2</strain>
    </source>
</reference>
<dbReference type="GO" id="GO:0006415">
    <property type="term" value="P:translational termination"/>
    <property type="evidence" value="ECO:0007669"/>
    <property type="project" value="TreeGrafter"/>
</dbReference>
<dbReference type="EMBL" id="LR738858">
    <property type="protein sequence ID" value="VZK65550.1"/>
    <property type="molecule type" value="Genomic_DNA"/>
</dbReference>
<dbReference type="GO" id="GO:0006402">
    <property type="term" value="P:mRNA catabolic process"/>
    <property type="evidence" value="ECO:0007669"/>
    <property type="project" value="TreeGrafter"/>
</dbReference>
<dbReference type="GO" id="GO:0004521">
    <property type="term" value="F:RNA endonuclease activity"/>
    <property type="evidence" value="ECO:0007669"/>
    <property type="project" value="TreeGrafter"/>
</dbReference>
<dbReference type="InterPro" id="IPR035093">
    <property type="entry name" value="RelE/ParE_toxin_dom_sf"/>
</dbReference>
<dbReference type="PANTHER" id="PTHR40588:SF1">
    <property type="entry name" value="MRNA INTERFERASE TOXIN YAFQ"/>
    <property type="match status" value="1"/>
</dbReference>
<dbReference type="EC" id="3.1.-.-" evidence="5"/>
<evidence type="ECO:0000313" key="6">
    <source>
        <dbReference type="EMBL" id="VZR98285.1"/>
    </source>
</evidence>
<accession>A0A654IFI5</accession>
<keyword evidence="5" id="KW-0378">Hydrolase</keyword>
<dbReference type="InterPro" id="IPR007712">
    <property type="entry name" value="RelE/ParE_toxin"/>
</dbReference>
<dbReference type="Pfam" id="PF15738">
    <property type="entry name" value="YafQ_toxin"/>
    <property type="match status" value="1"/>
</dbReference>